<dbReference type="HOGENOM" id="CLU_754280_0_0_14"/>
<dbReference type="AlphaFoldDB" id="A0A2C9DY39"/>
<evidence type="ECO:0000256" key="4">
    <source>
        <dbReference type="ARBA" id="ARBA00022475"/>
    </source>
</evidence>
<feature type="transmembrane region" description="Helical" evidence="8">
    <location>
        <begin position="177"/>
        <end position="198"/>
    </location>
</feature>
<dbReference type="CDD" id="cd06550">
    <property type="entry name" value="TM_ABC_iron-siderophores_like"/>
    <property type="match status" value="1"/>
</dbReference>
<feature type="transmembrane region" description="Helical" evidence="8">
    <location>
        <begin position="262"/>
        <end position="282"/>
    </location>
</feature>
<dbReference type="PANTHER" id="PTHR30472">
    <property type="entry name" value="FERRIC ENTEROBACTIN TRANSPORT SYSTEM PERMEASE PROTEIN"/>
    <property type="match status" value="1"/>
</dbReference>
<feature type="transmembrane region" description="Helical" evidence="8">
    <location>
        <begin position="229"/>
        <end position="250"/>
    </location>
</feature>
<dbReference type="EMBL" id="CP000942">
    <property type="protein sequence ID" value="ACA32782.1"/>
    <property type="molecule type" value="Genomic_DNA"/>
</dbReference>
<dbReference type="InterPro" id="IPR000522">
    <property type="entry name" value="ABC_transptr_permease_BtuC"/>
</dbReference>
<name>A0A2C9DY39_UREP2</name>
<feature type="transmembrane region" description="Helical" evidence="8">
    <location>
        <begin position="288"/>
        <end position="305"/>
    </location>
</feature>
<dbReference type="Proteomes" id="UP000002162">
    <property type="component" value="Chromosome"/>
</dbReference>
<dbReference type="InterPro" id="IPR037294">
    <property type="entry name" value="ABC_BtuC-like"/>
</dbReference>
<dbReference type="RefSeq" id="WP_006688689.1">
    <property type="nucleotide sequence ID" value="NC_010503.1"/>
</dbReference>
<gene>
    <name evidence="9" type="ordered locus">UPA3_0025</name>
</gene>
<feature type="transmembrane region" description="Helical" evidence="8">
    <location>
        <begin position="126"/>
        <end position="144"/>
    </location>
</feature>
<dbReference type="GO" id="GO:0022857">
    <property type="term" value="F:transmembrane transporter activity"/>
    <property type="evidence" value="ECO:0007669"/>
    <property type="project" value="InterPro"/>
</dbReference>
<evidence type="ECO:0000313" key="9">
    <source>
        <dbReference type="EMBL" id="ACA32782.1"/>
    </source>
</evidence>
<evidence type="ECO:0000256" key="1">
    <source>
        <dbReference type="ARBA" id="ARBA00004651"/>
    </source>
</evidence>
<protein>
    <submittedName>
        <fullName evidence="9">Ferrichrome ABC transporter</fullName>
    </submittedName>
</protein>
<feature type="transmembrane region" description="Helical" evidence="8">
    <location>
        <begin position="91"/>
        <end position="114"/>
    </location>
</feature>
<proteinExistence type="inferred from homology"/>
<feature type="transmembrane region" description="Helical" evidence="8">
    <location>
        <begin position="25"/>
        <end position="44"/>
    </location>
</feature>
<comment type="similarity">
    <text evidence="2">Belongs to the binding-protein-dependent transport system permease family. FecCD subfamily.</text>
</comment>
<keyword evidence="3" id="KW-0813">Transport</keyword>
<organism evidence="9 10">
    <name type="scientific">Ureaplasma parvum serovar 3 (strain ATCC 27815 / 27 / NCTC 11736)</name>
    <dbReference type="NCBI Taxonomy" id="505682"/>
    <lineage>
        <taxon>Bacteria</taxon>
        <taxon>Bacillati</taxon>
        <taxon>Mycoplasmatota</taxon>
        <taxon>Mycoplasmoidales</taxon>
        <taxon>Mycoplasmoidaceae</taxon>
        <taxon>Ureaplasma</taxon>
    </lineage>
</organism>
<keyword evidence="4" id="KW-1003">Cell membrane</keyword>
<evidence type="ECO:0000256" key="6">
    <source>
        <dbReference type="ARBA" id="ARBA00022989"/>
    </source>
</evidence>
<dbReference type="GO" id="GO:0033214">
    <property type="term" value="P:siderophore-iron import into cell"/>
    <property type="evidence" value="ECO:0007669"/>
    <property type="project" value="TreeGrafter"/>
</dbReference>
<dbReference type="GO" id="GO:0005886">
    <property type="term" value="C:plasma membrane"/>
    <property type="evidence" value="ECO:0007669"/>
    <property type="project" value="UniProtKB-SubCell"/>
</dbReference>
<evidence type="ECO:0000256" key="7">
    <source>
        <dbReference type="ARBA" id="ARBA00023136"/>
    </source>
</evidence>
<accession>A0A2C9DY39</accession>
<dbReference type="KEGG" id="upa:UPA3_0025"/>
<evidence type="ECO:0000256" key="8">
    <source>
        <dbReference type="SAM" id="Phobius"/>
    </source>
</evidence>
<keyword evidence="7 8" id="KW-0472">Membrane</keyword>
<comment type="subcellular location">
    <subcellularLocation>
        <location evidence="1">Cell membrane</location>
        <topology evidence="1">Multi-pass membrane protein</topology>
    </subcellularLocation>
</comment>
<feature type="transmembrane region" description="Helical" evidence="8">
    <location>
        <begin position="342"/>
        <end position="361"/>
    </location>
</feature>
<feature type="transmembrane region" description="Helical" evidence="8">
    <location>
        <begin position="317"/>
        <end position="336"/>
    </location>
</feature>
<dbReference type="PANTHER" id="PTHR30472:SF1">
    <property type="entry name" value="FE(3+) DICITRATE TRANSPORT SYSTEM PERMEASE PROTEIN FECC-RELATED"/>
    <property type="match status" value="1"/>
</dbReference>
<evidence type="ECO:0000256" key="5">
    <source>
        <dbReference type="ARBA" id="ARBA00022692"/>
    </source>
</evidence>
<dbReference type="Pfam" id="PF01032">
    <property type="entry name" value="FecCD"/>
    <property type="match status" value="1"/>
</dbReference>
<evidence type="ECO:0000313" key="10">
    <source>
        <dbReference type="Proteomes" id="UP000002162"/>
    </source>
</evidence>
<keyword evidence="6 8" id="KW-1133">Transmembrane helix</keyword>
<feature type="transmembrane region" description="Helical" evidence="8">
    <location>
        <begin position="150"/>
        <end position="170"/>
    </location>
</feature>
<dbReference type="SUPFAM" id="SSF81345">
    <property type="entry name" value="ABC transporter involved in vitamin B12 uptake, BtuC"/>
    <property type="match status" value="1"/>
</dbReference>
<dbReference type="GeneID" id="29672275"/>
<sequence length="367" mass="40996">MQNYTFRFKLFKQIKNQQVKKLKPLILIGATVFLIIAIFSIWVWNISYANFYDQQLNKYVYFPLHESLKLIFNGHFLDPTNIKYLNLQATFWASISSILSGISLAIAGCVTQALTKNPLADSSTLGIVQSSVFMIVIAFSYNMISFGELFGFAIIGGIIASIILLILVFATRSRLSYIKITLAGLAIGVFFNTISYFIRIQSAKGSSINFKYVLGGSENIYTTHIDPFLTLWVSAILILIGVILACFLAYKLTLLEIGDEKAKNLGSSIIIIKILAIISTIFLVSPTILLVGNIAFVGLFGPHIVRKIFSIRDYRYVMPLSGLLGAMITSLGLILYRETIYINSSIWMSFIGAPVLAYLGWKHWNRA</sequence>
<reference evidence="9 10" key="1">
    <citation type="submission" date="2008-02" db="EMBL/GenBank/DDBJ databases">
        <title>Genome sequence of Ureaplasma parvum serovar 3.</title>
        <authorList>
            <person name="Methe B.A."/>
            <person name="Glass J."/>
            <person name="Waites K."/>
            <person name="Shrivastava S."/>
        </authorList>
    </citation>
    <scope>NUCLEOTIDE SEQUENCE [LARGE SCALE GENOMIC DNA]</scope>
    <source>
        <strain evidence="10">ATCC 27815 / 27 / NCTC 11736</strain>
    </source>
</reference>
<keyword evidence="5 8" id="KW-0812">Transmembrane</keyword>
<dbReference type="Gene3D" id="1.10.3470.10">
    <property type="entry name" value="ABC transporter involved in vitamin B12 uptake, BtuC"/>
    <property type="match status" value="1"/>
</dbReference>
<evidence type="ECO:0000256" key="2">
    <source>
        <dbReference type="ARBA" id="ARBA00007935"/>
    </source>
</evidence>
<evidence type="ECO:0000256" key="3">
    <source>
        <dbReference type="ARBA" id="ARBA00022448"/>
    </source>
</evidence>